<keyword evidence="7 12" id="KW-0418">Kinase</keyword>
<name>A0ABS4J5D8_9BACL</name>
<dbReference type="PANTHER" id="PTHR45453">
    <property type="entry name" value="PHOSPHATE REGULON SENSOR PROTEIN PHOR"/>
    <property type="match status" value="1"/>
</dbReference>
<evidence type="ECO:0000256" key="9">
    <source>
        <dbReference type="ARBA" id="ARBA00023012"/>
    </source>
</evidence>
<keyword evidence="10" id="KW-0472">Membrane</keyword>
<keyword evidence="10" id="KW-1133">Transmembrane helix</keyword>
<dbReference type="CDD" id="cd00082">
    <property type="entry name" value="HisKA"/>
    <property type="match status" value="1"/>
</dbReference>
<keyword evidence="9" id="KW-0902">Two-component regulatory system</keyword>
<dbReference type="Gene3D" id="3.30.565.10">
    <property type="entry name" value="Histidine kinase-like ATPase, C-terminal domain"/>
    <property type="match status" value="1"/>
</dbReference>
<evidence type="ECO:0000256" key="6">
    <source>
        <dbReference type="ARBA" id="ARBA00022741"/>
    </source>
</evidence>
<dbReference type="Pfam" id="PF00512">
    <property type="entry name" value="HisKA"/>
    <property type="match status" value="1"/>
</dbReference>
<comment type="caution">
    <text evidence="12">The sequence shown here is derived from an EMBL/GenBank/DDBJ whole genome shotgun (WGS) entry which is preliminary data.</text>
</comment>
<dbReference type="Pfam" id="PF02518">
    <property type="entry name" value="HATPase_c"/>
    <property type="match status" value="1"/>
</dbReference>
<dbReference type="InterPro" id="IPR005467">
    <property type="entry name" value="His_kinase_dom"/>
</dbReference>
<dbReference type="InterPro" id="IPR050351">
    <property type="entry name" value="BphY/WalK/GraS-like"/>
</dbReference>
<reference evidence="12 13" key="1">
    <citation type="submission" date="2021-03" db="EMBL/GenBank/DDBJ databases">
        <title>Genomic Encyclopedia of Type Strains, Phase IV (KMG-IV): sequencing the most valuable type-strain genomes for metagenomic binning, comparative biology and taxonomic classification.</title>
        <authorList>
            <person name="Goeker M."/>
        </authorList>
    </citation>
    <scope>NUCLEOTIDE SEQUENCE [LARGE SCALE GENOMIC DNA]</scope>
    <source>
        <strain evidence="12 13">DSM 26048</strain>
    </source>
</reference>
<dbReference type="InterPro" id="IPR036890">
    <property type="entry name" value="HATPase_C_sf"/>
</dbReference>
<evidence type="ECO:0000313" key="12">
    <source>
        <dbReference type="EMBL" id="MBP1995061.1"/>
    </source>
</evidence>
<evidence type="ECO:0000259" key="11">
    <source>
        <dbReference type="PROSITE" id="PS50109"/>
    </source>
</evidence>
<evidence type="ECO:0000256" key="3">
    <source>
        <dbReference type="ARBA" id="ARBA00012438"/>
    </source>
</evidence>
<dbReference type="EMBL" id="JAGGLB010000030">
    <property type="protein sequence ID" value="MBP1995061.1"/>
    <property type="molecule type" value="Genomic_DNA"/>
</dbReference>
<keyword evidence="10" id="KW-0812">Transmembrane</keyword>
<dbReference type="InterPro" id="IPR003594">
    <property type="entry name" value="HATPase_dom"/>
</dbReference>
<evidence type="ECO:0000256" key="5">
    <source>
        <dbReference type="ARBA" id="ARBA00022679"/>
    </source>
</evidence>
<gene>
    <name evidence="12" type="ORF">J2Z66_006703</name>
</gene>
<keyword evidence="6" id="KW-0547">Nucleotide-binding</keyword>
<evidence type="ECO:0000256" key="4">
    <source>
        <dbReference type="ARBA" id="ARBA00022553"/>
    </source>
</evidence>
<accession>A0ABS4J5D8</accession>
<dbReference type="PANTHER" id="PTHR45453:SF1">
    <property type="entry name" value="PHOSPHATE REGULON SENSOR PROTEIN PHOR"/>
    <property type="match status" value="1"/>
</dbReference>
<evidence type="ECO:0000313" key="13">
    <source>
        <dbReference type="Proteomes" id="UP001519287"/>
    </source>
</evidence>
<comment type="subcellular location">
    <subcellularLocation>
        <location evidence="2">Membrane</location>
    </subcellularLocation>
</comment>
<dbReference type="SMART" id="SM00387">
    <property type="entry name" value="HATPase_c"/>
    <property type="match status" value="1"/>
</dbReference>
<evidence type="ECO:0000256" key="1">
    <source>
        <dbReference type="ARBA" id="ARBA00000085"/>
    </source>
</evidence>
<dbReference type="InterPro" id="IPR003661">
    <property type="entry name" value="HisK_dim/P_dom"/>
</dbReference>
<feature type="domain" description="Histidine kinase" evidence="11">
    <location>
        <begin position="90"/>
        <end position="286"/>
    </location>
</feature>
<dbReference type="SUPFAM" id="SSF47384">
    <property type="entry name" value="Homodimeric domain of signal transducing histidine kinase"/>
    <property type="match status" value="1"/>
</dbReference>
<keyword evidence="8" id="KW-0067">ATP-binding</keyword>
<evidence type="ECO:0000256" key="2">
    <source>
        <dbReference type="ARBA" id="ARBA00004370"/>
    </source>
</evidence>
<protein>
    <recommendedName>
        <fullName evidence="3">histidine kinase</fullName>
        <ecNumber evidence="3">2.7.13.3</ecNumber>
    </recommendedName>
</protein>
<dbReference type="RefSeq" id="WP_209976878.1">
    <property type="nucleotide sequence ID" value="NZ_JAGGLB010000030.1"/>
</dbReference>
<evidence type="ECO:0000256" key="10">
    <source>
        <dbReference type="SAM" id="Phobius"/>
    </source>
</evidence>
<proteinExistence type="predicted"/>
<evidence type="ECO:0000256" key="7">
    <source>
        <dbReference type="ARBA" id="ARBA00022777"/>
    </source>
</evidence>
<sequence>MTKLLTAVLAGVAILFATLYWLLRKSLRRATDQIRQILSDPLTNRHIHLRSPDKELEALLVEVNRLLSAKQTDRILYERKEGQIRKQIANITHDLRTPLTSMLGYMELLQEEHLSTEEAEEYLVVVEKRAKALRSLICSFYDLSRIEAKDYPIVLQKVDLQVLLKRVLADHYSEITTAGFQVVLDLSDTNCFVIADEESVIRIYMNVLQNVLNHGQRSLHVFQGVMDDKMVTILSNETISLQEEDLPYLFERSFTGDRARTEHNSGLGLAVVKGLIEQMGGCVHVEYHASLFTLHLEWNTPTATKK</sequence>
<dbReference type="PROSITE" id="PS50109">
    <property type="entry name" value="HIS_KIN"/>
    <property type="match status" value="1"/>
</dbReference>
<dbReference type="SMART" id="SM00388">
    <property type="entry name" value="HisKA"/>
    <property type="match status" value="1"/>
</dbReference>
<dbReference type="GO" id="GO:0016301">
    <property type="term" value="F:kinase activity"/>
    <property type="evidence" value="ECO:0007669"/>
    <property type="project" value="UniProtKB-KW"/>
</dbReference>
<feature type="transmembrane region" description="Helical" evidence="10">
    <location>
        <begin position="6"/>
        <end position="23"/>
    </location>
</feature>
<comment type="catalytic activity">
    <reaction evidence="1">
        <text>ATP + protein L-histidine = ADP + protein N-phospho-L-histidine.</text>
        <dbReference type="EC" id="2.7.13.3"/>
    </reaction>
</comment>
<keyword evidence="5" id="KW-0808">Transferase</keyword>
<dbReference type="Gene3D" id="1.10.287.130">
    <property type="match status" value="1"/>
</dbReference>
<organism evidence="12 13">
    <name type="scientific">Paenibacillus eucommiae</name>
    <dbReference type="NCBI Taxonomy" id="1355755"/>
    <lineage>
        <taxon>Bacteria</taxon>
        <taxon>Bacillati</taxon>
        <taxon>Bacillota</taxon>
        <taxon>Bacilli</taxon>
        <taxon>Bacillales</taxon>
        <taxon>Paenibacillaceae</taxon>
        <taxon>Paenibacillus</taxon>
    </lineage>
</organism>
<keyword evidence="13" id="KW-1185">Reference proteome</keyword>
<keyword evidence="4" id="KW-0597">Phosphoprotein</keyword>
<dbReference type="EC" id="2.7.13.3" evidence="3"/>
<evidence type="ECO:0000256" key="8">
    <source>
        <dbReference type="ARBA" id="ARBA00022840"/>
    </source>
</evidence>
<dbReference type="InterPro" id="IPR036097">
    <property type="entry name" value="HisK_dim/P_sf"/>
</dbReference>
<dbReference type="Proteomes" id="UP001519287">
    <property type="component" value="Unassembled WGS sequence"/>
</dbReference>
<dbReference type="SUPFAM" id="SSF55874">
    <property type="entry name" value="ATPase domain of HSP90 chaperone/DNA topoisomerase II/histidine kinase"/>
    <property type="match status" value="1"/>
</dbReference>